<keyword evidence="1" id="KW-0051">Antiviral defense</keyword>
<dbReference type="SUPFAM" id="SSF81301">
    <property type="entry name" value="Nucleotidyltransferase"/>
    <property type="match status" value="1"/>
</dbReference>
<dbReference type="GO" id="GO:0051607">
    <property type="term" value="P:defense response to virus"/>
    <property type="evidence" value="ECO:0007669"/>
    <property type="project" value="UniProtKB-KW"/>
</dbReference>
<reference evidence="2" key="2">
    <citation type="journal article" date="2023" name="Front Nutr">
        <title>Lactiplantibacillus pentosus P2020 protects the hyperuricemia and renal inflammation in mice.</title>
        <authorList>
            <person name="Wang Z."/>
            <person name="Song L."/>
            <person name="Li X."/>
            <person name="Xiao Y."/>
            <person name="Huang Y."/>
            <person name="Zhang Y."/>
            <person name="Li J."/>
            <person name="Li M."/>
            <person name="Ren Z."/>
        </authorList>
    </citation>
    <scope>NUCLEOTIDE SEQUENCE</scope>
    <source>
        <strain evidence="2">P2000</strain>
    </source>
</reference>
<dbReference type="AlphaFoldDB" id="A0AAX6LID0"/>
<dbReference type="Pfam" id="PF18144">
    <property type="entry name" value="SMODS"/>
    <property type="match status" value="1"/>
</dbReference>
<dbReference type="Proteomes" id="UP001151834">
    <property type="component" value="Unassembled WGS sequence"/>
</dbReference>
<comment type="caution">
    <text evidence="2">The sequence shown here is derived from an EMBL/GenBank/DDBJ whole genome shotgun (WGS) entry which is preliminary data.</text>
</comment>
<accession>A0AAX6LID0</accession>
<dbReference type="RefSeq" id="WP_262880112.1">
    <property type="nucleotide sequence ID" value="NZ_JAPEQV010000029.1"/>
</dbReference>
<dbReference type="EMBL" id="JAPEQV010000029">
    <property type="protein sequence ID" value="MDF2314337.1"/>
    <property type="molecule type" value="Genomic_DNA"/>
</dbReference>
<gene>
    <name evidence="2" type="ORF">OOJ94_16155</name>
</gene>
<reference evidence="2" key="1">
    <citation type="submission" date="2022-11" db="EMBL/GenBank/DDBJ databases">
        <authorList>
            <person name="Wang Z."/>
        </authorList>
    </citation>
    <scope>NUCLEOTIDE SEQUENCE</scope>
    <source>
        <strain evidence="2">P2000</strain>
    </source>
</reference>
<dbReference type="InterPro" id="IPR006116">
    <property type="entry name" value="NT_2-5OAS_ClassI-CCAase"/>
</dbReference>
<dbReference type="CDD" id="cd05400">
    <property type="entry name" value="NT_2-5OAS_ClassI-CCAase"/>
    <property type="match status" value="1"/>
</dbReference>
<proteinExistence type="predicted"/>
<name>A0AAX6LID0_LACPE</name>
<evidence type="ECO:0000313" key="3">
    <source>
        <dbReference type="Proteomes" id="UP001151834"/>
    </source>
</evidence>
<dbReference type="InterPro" id="IPR043519">
    <property type="entry name" value="NT_sf"/>
</dbReference>
<organism evidence="2 3">
    <name type="scientific">Lactiplantibacillus pentosus</name>
    <name type="common">Lactobacillus pentosus</name>
    <dbReference type="NCBI Taxonomy" id="1589"/>
    <lineage>
        <taxon>Bacteria</taxon>
        <taxon>Bacillati</taxon>
        <taxon>Bacillota</taxon>
        <taxon>Bacilli</taxon>
        <taxon>Lactobacillales</taxon>
        <taxon>Lactobacillaceae</taxon>
        <taxon>Lactiplantibacillus</taxon>
    </lineage>
</organism>
<protein>
    <submittedName>
        <fullName evidence="2">Nucleotidyltransferase domain-containing protein</fullName>
    </submittedName>
</protein>
<dbReference type="Gene3D" id="3.30.460.10">
    <property type="entry name" value="Beta Polymerase, domain 2"/>
    <property type="match status" value="1"/>
</dbReference>
<evidence type="ECO:0000256" key="1">
    <source>
        <dbReference type="ARBA" id="ARBA00023118"/>
    </source>
</evidence>
<dbReference type="GO" id="GO:0016779">
    <property type="term" value="F:nucleotidyltransferase activity"/>
    <property type="evidence" value="ECO:0007669"/>
    <property type="project" value="InterPro"/>
</dbReference>
<sequence length="271" mass="30865">MGELVVSHKNIIDKDTRRLISDRYHRVTKAINTMFWNIDSDSKNSLYVGSYGRNTAISTSDIDILVSLPRSKYDQLNLHKGNVQSQLLQAVKSAIEIPYSRSEIRADGQVIKINFFDNVKFEILPAFRKVDLFGNLLEGYDYPNTNMGGNWEATNPKAEQDAMRDKNNNTNGLYRATCRHIRYIRDTYFSSYHLPGIVIDSFVYDAIGNWKYVENDESSAQEGAYEKSLLNYFNQINTLGRMNLSSPGSNQSVETINSTDCLEKVLTKIAI</sequence>
<evidence type="ECO:0000313" key="2">
    <source>
        <dbReference type="EMBL" id="MDF2314337.1"/>
    </source>
</evidence>